<feature type="transmembrane region" description="Helical" evidence="2">
    <location>
        <begin position="244"/>
        <end position="263"/>
    </location>
</feature>
<feature type="region of interest" description="Disordered" evidence="1">
    <location>
        <begin position="495"/>
        <end position="557"/>
    </location>
</feature>
<evidence type="ECO:0000256" key="1">
    <source>
        <dbReference type="SAM" id="MobiDB-lite"/>
    </source>
</evidence>
<feature type="transmembrane region" description="Helical" evidence="2">
    <location>
        <begin position="120"/>
        <end position="142"/>
    </location>
</feature>
<feature type="transmembrane region" description="Helical" evidence="2">
    <location>
        <begin position="41"/>
        <end position="63"/>
    </location>
</feature>
<name>A0A9D1MJR5_9FIRM</name>
<evidence type="ECO:0000313" key="4">
    <source>
        <dbReference type="Proteomes" id="UP000824110"/>
    </source>
</evidence>
<keyword evidence="2" id="KW-1133">Transmembrane helix</keyword>
<sequence length="557" mass="61903">MDTKKLTGISAKIFTALMLIAAFALTFTISDYYIFNRIDQFGAFAVFQWIKKAALLLLPAAVFFGNRRCADSARYIVPVAVIASLCKFGGFFSITKPADTPAQEIYNQINLFMPEWAHKALFFTESACMLIVCALLFVKYGFTVKAKSFIYLPVAIIAAMPLNIFENFFDITAIPQDSFLRFKNFTVWHFLAIAVLAGATIGGYYFLKNKPREEQYRWLCAAAGVVLLQYHSKDSMVMGDGYNVYNTVFACIPLFICNIGVYVSSLSVFLKRRALYATSFFVHAGGAISVFVYFGKDSMSNYGIFCSYSILYFCLTHIFLFMLCVLPTALGIYKFRIRDCIIPLIYYFIVIITASIASAAVTGFSIRLGLEGDDVLMPNYAFTQINPLPFEVPPVLTINLWGYEINLLYVLGLYAVYVCIFFAFYGAYRIFLLARTRVLAKLAARSTPPLTVLAEADSEVAIAFSGRHSHDEYIKGEQESTGSIDLCGAEGHKPAGRAVCGTETDEPTETDKESNPHAYDIEEGRKPARNDTEKKEPAFAASGKSTSAGNAQSNNKN</sequence>
<feature type="transmembrane region" description="Helical" evidence="2">
    <location>
        <begin position="216"/>
        <end position="232"/>
    </location>
</feature>
<keyword evidence="2" id="KW-0472">Membrane</keyword>
<feature type="compositionally biased region" description="Polar residues" evidence="1">
    <location>
        <begin position="543"/>
        <end position="557"/>
    </location>
</feature>
<comment type="caution">
    <text evidence="3">The sequence shown here is derived from an EMBL/GenBank/DDBJ whole genome shotgun (WGS) entry which is preliminary data.</text>
</comment>
<feature type="transmembrane region" description="Helical" evidence="2">
    <location>
        <begin position="407"/>
        <end position="428"/>
    </location>
</feature>
<evidence type="ECO:0000256" key="2">
    <source>
        <dbReference type="SAM" id="Phobius"/>
    </source>
</evidence>
<dbReference type="EMBL" id="DVNE01000023">
    <property type="protein sequence ID" value="HIU61485.1"/>
    <property type="molecule type" value="Genomic_DNA"/>
</dbReference>
<dbReference type="Pfam" id="PF14808">
    <property type="entry name" value="TMEM164"/>
    <property type="match status" value="1"/>
</dbReference>
<dbReference type="AlphaFoldDB" id="A0A9D1MJR5"/>
<feature type="transmembrane region" description="Helical" evidence="2">
    <location>
        <begin position="12"/>
        <end position="35"/>
    </location>
</feature>
<reference evidence="3" key="2">
    <citation type="journal article" date="2021" name="PeerJ">
        <title>Extensive microbial diversity within the chicken gut microbiome revealed by metagenomics and culture.</title>
        <authorList>
            <person name="Gilroy R."/>
            <person name="Ravi A."/>
            <person name="Getino M."/>
            <person name="Pursley I."/>
            <person name="Horton D.L."/>
            <person name="Alikhan N.F."/>
            <person name="Baker D."/>
            <person name="Gharbi K."/>
            <person name="Hall N."/>
            <person name="Watson M."/>
            <person name="Adriaenssens E.M."/>
            <person name="Foster-Nyarko E."/>
            <person name="Jarju S."/>
            <person name="Secka A."/>
            <person name="Antonio M."/>
            <person name="Oren A."/>
            <person name="Chaudhuri R.R."/>
            <person name="La Ragione R."/>
            <person name="Hildebrand F."/>
            <person name="Pallen M.J."/>
        </authorList>
    </citation>
    <scope>NUCLEOTIDE SEQUENCE</scope>
    <source>
        <strain evidence="3">CHK195-12923</strain>
    </source>
</reference>
<accession>A0A9D1MJR5</accession>
<feature type="transmembrane region" description="Helical" evidence="2">
    <location>
        <begin position="275"/>
        <end position="295"/>
    </location>
</feature>
<feature type="transmembrane region" description="Helical" evidence="2">
    <location>
        <begin position="185"/>
        <end position="207"/>
    </location>
</feature>
<protein>
    <submittedName>
        <fullName evidence="3">YwaF family protein</fullName>
    </submittedName>
</protein>
<feature type="transmembrane region" description="Helical" evidence="2">
    <location>
        <begin position="75"/>
        <end position="94"/>
    </location>
</feature>
<feature type="transmembrane region" description="Helical" evidence="2">
    <location>
        <begin position="149"/>
        <end position="165"/>
    </location>
</feature>
<gene>
    <name evidence="3" type="ORF">IAB69_02430</name>
</gene>
<feature type="compositionally biased region" description="Basic and acidic residues" evidence="1">
    <location>
        <begin position="509"/>
        <end position="537"/>
    </location>
</feature>
<evidence type="ECO:0000313" key="3">
    <source>
        <dbReference type="EMBL" id="HIU61485.1"/>
    </source>
</evidence>
<keyword evidence="2" id="KW-0812">Transmembrane</keyword>
<feature type="transmembrane region" description="Helical" evidence="2">
    <location>
        <begin position="310"/>
        <end position="333"/>
    </location>
</feature>
<feature type="transmembrane region" description="Helical" evidence="2">
    <location>
        <begin position="345"/>
        <end position="370"/>
    </location>
</feature>
<proteinExistence type="predicted"/>
<dbReference type="Proteomes" id="UP000824110">
    <property type="component" value="Unassembled WGS sequence"/>
</dbReference>
<reference evidence="3" key="1">
    <citation type="submission" date="2020-10" db="EMBL/GenBank/DDBJ databases">
        <authorList>
            <person name="Gilroy R."/>
        </authorList>
    </citation>
    <scope>NUCLEOTIDE SEQUENCE</scope>
    <source>
        <strain evidence="3">CHK195-12923</strain>
    </source>
</reference>
<organism evidence="3 4">
    <name type="scientific">Candidatus Coproplasma excrementigallinarum</name>
    <dbReference type="NCBI Taxonomy" id="2840747"/>
    <lineage>
        <taxon>Bacteria</taxon>
        <taxon>Bacillati</taxon>
        <taxon>Bacillota</taxon>
        <taxon>Clostridia</taxon>
        <taxon>Eubacteriales</taxon>
        <taxon>Candidatus Coproplasma</taxon>
    </lineage>
</organism>